<reference evidence="4" key="1">
    <citation type="submission" date="2016-11" db="UniProtKB">
        <authorList>
            <consortium name="WormBaseParasite"/>
        </authorList>
    </citation>
    <scope>IDENTIFICATION</scope>
</reference>
<protein>
    <submittedName>
        <fullName evidence="4">C-type lectin domain-containing protein</fullName>
    </submittedName>
</protein>
<feature type="compositionally biased region" description="Acidic residues" evidence="1">
    <location>
        <begin position="40"/>
        <end position="52"/>
    </location>
</feature>
<evidence type="ECO:0000313" key="3">
    <source>
        <dbReference type="Proteomes" id="UP000095282"/>
    </source>
</evidence>
<keyword evidence="2" id="KW-0732">Signal</keyword>
<proteinExistence type="predicted"/>
<dbReference type="WBParaSite" id="Csp11.Scaffold593.g5189.t1">
    <property type="protein sequence ID" value="Csp11.Scaffold593.g5189.t1"/>
    <property type="gene ID" value="Csp11.Scaffold593.g5189"/>
</dbReference>
<dbReference type="Proteomes" id="UP000095282">
    <property type="component" value="Unplaced"/>
</dbReference>
<dbReference type="eggNOG" id="KOG4297">
    <property type="taxonomic scope" value="Eukaryota"/>
</dbReference>
<evidence type="ECO:0000313" key="4">
    <source>
        <dbReference type="WBParaSite" id="Csp11.Scaffold593.g5189.t1"/>
    </source>
</evidence>
<evidence type="ECO:0000256" key="1">
    <source>
        <dbReference type="SAM" id="MobiDB-lite"/>
    </source>
</evidence>
<evidence type="ECO:0000256" key="2">
    <source>
        <dbReference type="SAM" id="SignalP"/>
    </source>
</evidence>
<name>A0A1I7TEM6_9PELO</name>
<dbReference type="AlphaFoldDB" id="A0A1I7TEM6"/>
<feature type="chain" id="PRO_5009307443" evidence="2">
    <location>
        <begin position="21"/>
        <end position="139"/>
    </location>
</feature>
<sequence length="139" mass="16208">MRDPAILMFHLLILIHQTSLEEVEIHILEVEEEKVKDDMKEEEEEEEDLEQGEDIRNGVLQHQLQLVLPDGHFSIDKWAHGVFNYFLEQGRPNNCGLLWLWVPGGKQEGQRIHGTFFAMECLTSPPDRWRGFLCGKRAT</sequence>
<dbReference type="STRING" id="1561998.A0A1I7TEM6"/>
<organism evidence="3 4">
    <name type="scientific">Caenorhabditis tropicalis</name>
    <dbReference type="NCBI Taxonomy" id="1561998"/>
    <lineage>
        <taxon>Eukaryota</taxon>
        <taxon>Metazoa</taxon>
        <taxon>Ecdysozoa</taxon>
        <taxon>Nematoda</taxon>
        <taxon>Chromadorea</taxon>
        <taxon>Rhabditida</taxon>
        <taxon>Rhabditina</taxon>
        <taxon>Rhabditomorpha</taxon>
        <taxon>Rhabditoidea</taxon>
        <taxon>Rhabditidae</taxon>
        <taxon>Peloderinae</taxon>
        <taxon>Caenorhabditis</taxon>
    </lineage>
</organism>
<feature type="signal peptide" evidence="2">
    <location>
        <begin position="1"/>
        <end position="20"/>
    </location>
</feature>
<feature type="region of interest" description="Disordered" evidence="1">
    <location>
        <begin position="34"/>
        <end position="53"/>
    </location>
</feature>
<keyword evidence="3" id="KW-1185">Reference proteome</keyword>
<accession>A0A1I7TEM6</accession>